<dbReference type="GO" id="GO:0098703">
    <property type="term" value="P:calcium ion import across plasma membrane"/>
    <property type="evidence" value="ECO:0007669"/>
    <property type="project" value="TreeGrafter"/>
</dbReference>
<evidence type="ECO:0000313" key="11">
    <source>
        <dbReference type="Proteomes" id="UP000572268"/>
    </source>
</evidence>
<evidence type="ECO:0000256" key="6">
    <source>
        <dbReference type="SAM" id="Phobius"/>
    </source>
</evidence>
<dbReference type="Proteomes" id="UP000570595">
    <property type="component" value="Unassembled WGS sequence"/>
</dbReference>
<evidence type="ECO:0000256" key="3">
    <source>
        <dbReference type="ARBA" id="ARBA00022737"/>
    </source>
</evidence>
<feature type="transmembrane region" description="Helical" evidence="6">
    <location>
        <begin position="1362"/>
        <end position="1386"/>
    </location>
</feature>
<name>A0A7J6M596_PEROL</name>
<sequence length="1516" mass="167905">MLITSPLAIRIPQGKFTNLRCVELVNIPEVVHRPFSGDWMLLLADEKEGFAIVQPDGDETMLVEVPSVTVGREITAMAVTSSFSMLAALVAAEDARLELRIWKDIAEMLFTPTGCTTNLPAFSTDTSIPSRLLWTADEAFLVVERDGVLGGIAMPKAWALPDDDEPLEFKAIARPHAHMPLRIGGLAVASSSWDWIYPDSSMVPVYGSEDFPPASGIVVERGLAGEKFPVVAFVQEQIIHIATGLYEEDKDGEVPSLLQFPKASITEMPGELCFLPRTDLHPCLRLASSNANERSITIRNFEIWDVERTITFPEAVLPRGLRPPIVSMSATRHQVTTVSTKEMSERDQPESPLPSRVVKGVANVMGEAVVRSRGGMNKLRERARSSGFGFMLNSRSGSSPRQSARLSREKTQWAPVVMLILAGGDLTDGILYTVEVDCSSSGSLIRADTVPCFTTSTARHDSRRPSALGQQLSRVCCGTLGLTCPGPAGPLTLWRPTNGSRIHRLGGPETVAVENENTSIEQPVMVTGRLNGAFLVVGDAHTIHWYSTDDHIVGDGPVEFYTYSRNNDFNIAMDCSGSDSSDHYEILIVPLVTGADRPFCLLNVRHIEDRVEVSEVTKSHAIAPRLARAFKEDPQVPVTDVKHMLHHDSWALIFDSKVGLFSSTRTQWVSLDRPSLFPHGLRGLVDSPHNNELLVMPHRSSTFYTVSVDRPEKPYGAFVGHDSYVSILQVLRGPSRVVSADEAGVLLVWHIPSRVCLCSLEGHYNTSNYRLKPAGSSGVIVSCQLADDPRDLLTVDVYGVCIRWDMLTCRASHLCLVGRGSSLAGFTSFGGISRVRSERIITTAADITVVGFCVLTPRQVALVLSDGSLEIHPIERGGEASLGEIWGELTALSNSAAAFTKAGYSFQGRDAGTPGWVLATLLRTQPRLLLDWLPDNCSTILHYWAETGNTAGLATAYALAEELGIELSFRLDSRLTSTMLISLSNKSFEAVDVQLAYATSLSRHGAGYVSSLLTPILMASTYRESDMPSLRGFLDSRLMPTGGNRKAPEVLPSSGRHEITSCITTSYYSLCANAYGLPRKDYYRALGIRKPESDEYTTESNIRVLCLPNASWSLKWDLWFSHLPDNILTSPTMRLLFAHQWQAFGWVSFIAALLQWLLYVTLGTKYIIDYNTDRGGREVLAFILLILSFAYYVKEGLQLRRISWRNYLEDATNLSLLLAVSMTVALIIIDFATDHDFHEHWRGQISVSQYASVTMIVLLINTVTMFRGFENLAWMFRLVVEVTYSVRWFFVMLTVFVVSMMLAVWVVDYPVDPTQATLGGLMANSRPGSLGRIWHYFLSVYRIGLLGDTMESQIDNMRGANYLWFIFVATTYIINITLLNLLIAIMSSSYEDISSRAAVMVSRERWAMLGETEFSSAGVSSWVLSWFGRHVVPEKRYPRYLVANFPSHGHEPPTRAENLASDHPLAFARTSLEGYRRECESSTTEMEMRMVAALGGIPGRSFEGMNKNDENRHAKP</sequence>
<comment type="caution">
    <text evidence="8">The sequence shown here is derived from an EMBL/GenBank/DDBJ whole genome shotgun (WGS) entry which is preliminary data.</text>
</comment>
<dbReference type="GO" id="GO:0005216">
    <property type="term" value="F:monoatomic ion channel activity"/>
    <property type="evidence" value="ECO:0007669"/>
    <property type="project" value="InterPro"/>
</dbReference>
<dbReference type="Gene3D" id="2.130.10.10">
    <property type="entry name" value="YVTN repeat-like/Quinoprotein amine dehydrogenase"/>
    <property type="match status" value="1"/>
</dbReference>
<evidence type="ECO:0000256" key="4">
    <source>
        <dbReference type="ARBA" id="ARBA00022989"/>
    </source>
</evidence>
<dbReference type="Proteomes" id="UP000572268">
    <property type="component" value="Unassembled WGS sequence"/>
</dbReference>
<organism evidence="8 10">
    <name type="scientific">Perkinsus olseni</name>
    <name type="common">Perkinsus atlanticus</name>
    <dbReference type="NCBI Taxonomy" id="32597"/>
    <lineage>
        <taxon>Eukaryota</taxon>
        <taxon>Sar</taxon>
        <taxon>Alveolata</taxon>
        <taxon>Perkinsozoa</taxon>
        <taxon>Perkinsea</taxon>
        <taxon>Perkinsida</taxon>
        <taxon>Perkinsidae</taxon>
        <taxon>Perkinsus</taxon>
    </lineage>
</organism>
<evidence type="ECO:0000256" key="2">
    <source>
        <dbReference type="ARBA" id="ARBA00022692"/>
    </source>
</evidence>
<keyword evidence="5 6" id="KW-0472">Membrane</keyword>
<dbReference type="Pfam" id="PF00520">
    <property type="entry name" value="Ion_trans"/>
    <property type="match status" value="1"/>
</dbReference>
<dbReference type="EMBL" id="JABAHT010000067">
    <property type="protein sequence ID" value="KAF4666719.1"/>
    <property type="molecule type" value="Genomic_DNA"/>
</dbReference>
<feature type="domain" description="Ion transport" evidence="7">
    <location>
        <begin position="1142"/>
        <end position="1397"/>
    </location>
</feature>
<evidence type="ECO:0000256" key="1">
    <source>
        <dbReference type="ARBA" id="ARBA00004141"/>
    </source>
</evidence>
<feature type="transmembrane region" description="Helical" evidence="6">
    <location>
        <begin position="1245"/>
        <end position="1266"/>
    </location>
</feature>
<keyword evidence="2 6" id="KW-0812">Transmembrane</keyword>
<evidence type="ECO:0000256" key="5">
    <source>
        <dbReference type="ARBA" id="ARBA00023136"/>
    </source>
</evidence>
<evidence type="ECO:0000313" key="9">
    <source>
        <dbReference type="EMBL" id="KAF4673183.1"/>
    </source>
</evidence>
<evidence type="ECO:0000313" key="10">
    <source>
        <dbReference type="Proteomes" id="UP000570595"/>
    </source>
</evidence>
<dbReference type="InterPro" id="IPR015943">
    <property type="entry name" value="WD40/YVTN_repeat-like_dom_sf"/>
</dbReference>
<dbReference type="GO" id="GO:0005886">
    <property type="term" value="C:plasma membrane"/>
    <property type="evidence" value="ECO:0007669"/>
    <property type="project" value="TreeGrafter"/>
</dbReference>
<evidence type="ECO:0000259" key="7">
    <source>
        <dbReference type="Pfam" id="PF00520"/>
    </source>
</evidence>
<dbReference type="InterPro" id="IPR005821">
    <property type="entry name" value="Ion_trans_dom"/>
</dbReference>
<protein>
    <recommendedName>
        <fullName evidence="7">Ion transport domain-containing protein</fullName>
    </recommendedName>
</protein>
<dbReference type="OrthoDB" id="425702at2759"/>
<dbReference type="EMBL" id="JABANN010000056">
    <property type="protein sequence ID" value="KAF4673183.1"/>
    <property type="molecule type" value="Genomic_DNA"/>
</dbReference>
<evidence type="ECO:0000313" key="8">
    <source>
        <dbReference type="EMBL" id="KAF4666719.1"/>
    </source>
</evidence>
<comment type="subcellular location">
    <subcellularLocation>
        <location evidence="1">Membrane</location>
        <topology evidence="1">Multi-pass membrane protein</topology>
    </subcellularLocation>
</comment>
<dbReference type="InterPro" id="IPR024862">
    <property type="entry name" value="TRPV"/>
</dbReference>
<dbReference type="PANTHER" id="PTHR10582:SF2">
    <property type="entry name" value="INACTIVE"/>
    <property type="match status" value="1"/>
</dbReference>
<accession>A0A7J6M596</accession>
<feature type="transmembrane region" description="Helical" evidence="6">
    <location>
        <begin position="1175"/>
        <end position="1193"/>
    </location>
</feature>
<proteinExistence type="predicted"/>
<keyword evidence="3" id="KW-0677">Repeat</keyword>
<keyword evidence="4 6" id="KW-1133">Transmembrane helix</keyword>
<dbReference type="SUPFAM" id="SSF50978">
    <property type="entry name" value="WD40 repeat-like"/>
    <property type="match status" value="1"/>
</dbReference>
<dbReference type="PANTHER" id="PTHR10582">
    <property type="entry name" value="TRANSIENT RECEPTOR POTENTIAL ION CHANNEL PROTEIN"/>
    <property type="match status" value="1"/>
</dbReference>
<dbReference type="InterPro" id="IPR036322">
    <property type="entry name" value="WD40_repeat_dom_sf"/>
</dbReference>
<feature type="transmembrane region" description="Helical" evidence="6">
    <location>
        <begin position="1286"/>
        <end position="1307"/>
    </location>
</feature>
<feature type="transmembrane region" description="Helical" evidence="6">
    <location>
        <begin position="1143"/>
        <end position="1163"/>
    </location>
</feature>
<feature type="transmembrane region" description="Helical" evidence="6">
    <location>
        <begin position="1213"/>
        <end position="1233"/>
    </location>
</feature>
<gene>
    <name evidence="9" type="ORF">FOL46_007676</name>
    <name evidence="8" type="ORF">FOZ61_009296</name>
</gene>
<reference evidence="10 11" key="1">
    <citation type="submission" date="2020-04" db="EMBL/GenBank/DDBJ databases">
        <title>Perkinsus olseni comparative genomics.</title>
        <authorList>
            <person name="Bogema D.R."/>
        </authorList>
    </citation>
    <scope>NUCLEOTIDE SEQUENCE [LARGE SCALE GENOMIC DNA]</scope>
    <source>
        <strain evidence="8">ATCC PRA-179</strain>
        <strain evidence="9">ATCC PRA-31</strain>
    </source>
</reference>